<dbReference type="PROSITE" id="PS50158">
    <property type="entry name" value="ZF_CCHC"/>
    <property type="match status" value="1"/>
</dbReference>
<comment type="caution">
    <text evidence="3">The sequence shown here is derived from an EMBL/GenBank/DDBJ whole genome shotgun (WGS) entry which is preliminary data.</text>
</comment>
<proteinExistence type="predicted"/>
<gene>
    <name evidence="3" type="ORF">KQX54_010491</name>
</gene>
<organism evidence="3 4">
    <name type="scientific">Cotesia glomerata</name>
    <name type="common">Lepidopteran parasitic wasp</name>
    <name type="synonym">Apanteles glomeratus</name>
    <dbReference type="NCBI Taxonomy" id="32391"/>
    <lineage>
        <taxon>Eukaryota</taxon>
        <taxon>Metazoa</taxon>
        <taxon>Ecdysozoa</taxon>
        <taxon>Arthropoda</taxon>
        <taxon>Hexapoda</taxon>
        <taxon>Insecta</taxon>
        <taxon>Pterygota</taxon>
        <taxon>Neoptera</taxon>
        <taxon>Endopterygota</taxon>
        <taxon>Hymenoptera</taxon>
        <taxon>Apocrita</taxon>
        <taxon>Ichneumonoidea</taxon>
        <taxon>Braconidae</taxon>
        <taxon>Microgastrinae</taxon>
        <taxon>Cotesia</taxon>
    </lineage>
</organism>
<dbReference type="GO" id="GO:0008270">
    <property type="term" value="F:zinc ion binding"/>
    <property type="evidence" value="ECO:0007669"/>
    <property type="project" value="UniProtKB-KW"/>
</dbReference>
<dbReference type="SMART" id="SM00343">
    <property type="entry name" value="ZnF_C2HC"/>
    <property type="match status" value="1"/>
</dbReference>
<dbReference type="SUPFAM" id="SSF57756">
    <property type="entry name" value="Retrovirus zinc finger-like domains"/>
    <property type="match status" value="1"/>
</dbReference>
<evidence type="ECO:0000256" key="1">
    <source>
        <dbReference type="PROSITE-ProRule" id="PRU00047"/>
    </source>
</evidence>
<accession>A0AAV7IJ37</accession>
<name>A0AAV7IJ37_COTGL</name>
<sequence>MGYQPTGYSQAMKSEIFPTKENAILIESISDYSVKDYIKAIAQKTAPENIRFASKISNNRVCIYFATIDLVKEFVVHKTVQIGLNTLNIRPVVNQHKRIILSNVPPIIPHSYILDELHKLNIETTCTAPACFICHTEGHLAKDCPTNKTINPIENFETDKQSNLATQAQQPNSSTQPPNARNLVDKQFLFPTIPSFKRQHDHSLPSTVSVTTDSSKLAAVHIDKMALKKKKEDVEEKIIDPLKLPESVQREMNTNLTKYLCNFNQLQNLYDRTKNQKIIKNIFEEFRIEPILAINMLTSLYPLLNSRGMKSKFTKLRNKIKAEFDIDCDMSLGLDSGRSKTNDFSDIELSDIESDTGSQTA</sequence>
<dbReference type="AlphaFoldDB" id="A0AAV7IJ37"/>
<keyword evidence="1" id="KW-0862">Zinc</keyword>
<reference evidence="3 4" key="1">
    <citation type="journal article" date="2021" name="J. Hered.">
        <title>A chromosome-level genome assembly of the parasitoid wasp, Cotesia glomerata (Hymenoptera: Braconidae).</title>
        <authorList>
            <person name="Pinto B.J."/>
            <person name="Weis J.J."/>
            <person name="Gamble T."/>
            <person name="Ode P.J."/>
            <person name="Paul R."/>
            <person name="Zaspel J.M."/>
        </authorList>
    </citation>
    <scope>NUCLEOTIDE SEQUENCE [LARGE SCALE GENOMIC DNA]</scope>
    <source>
        <strain evidence="3">CgM1</strain>
    </source>
</reference>
<evidence type="ECO:0000313" key="3">
    <source>
        <dbReference type="EMBL" id="KAH0552466.1"/>
    </source>
</evidence>
<evidence type="ECO:0000313" key="4">
    <source>
        <dbReference type="Proteomes" id="UP000826195"/>
    </source>
</evidence>
<dbReference type="EMBL" id="JAHXZJ010001492">
    <property type="protein sequence ID" value="KAH0552466.1"/>
    <property type="molecule type" value="Genomic_DNA"/>
</dbReference>
<dbReference type="Proteomes" id="UP000826195">
    <property type="component" value="Unassembled WGS sequence"/>
</dbReference>
<keyword evidence="4" id="KW-1185">Reference proteome</keyword>
<keyword evidence="1" id="KW-0863">Zinc-finger</keyword>
<dbReference type="InterPro" id="IPR001878">
    <property type="entry name" value="Znf_CCHC"/>
</dbReference>
<feature type="domain" description="CCHC-type" evidence="2">
    <location>
        <begin position="131"/>
        <end position="145"/>
    </location>
</feature>
<keyword evidence="1" id="KW-0479">Metal-binding</keyword>
<evidence type="ECO:0000259" key="2">
    <source>
        <dbReference type="PROSITE" id="PS50158"/>
    </source>
</evidence>
<dbReference type="Pfam" id="PF00098">
    <property type="entry name" value="zf-CCHC"/>
    <property type="match status" value="1"/>
</dbReference>
<protein>
    <recommendedName>
        <fullName evidence="2">CCHC-type domain-containing protein</fullName>
    </recommendedName>
</protein>
<dbReference type="Gene3D" id="4.10.60.10">
    <property type="entry name" value="Zinc finger, CCHC-type"/>
    <property type="match status" value="1"/>
</dbReference>
<dbReference type="GO" id="GO:0003676">
    <property type="term" value="F:nucleic acid binding"/>
    <property type="evidence" value="ECO:0007669"/>
    <property type="project" value="InterPro"/>
</dbReference>
<dbReference type="InterPro" id="IPR036875">
    <property type="entry name" value="Znf_CCHC_sf"/>
</dbReference>